<name>A0A9P7ND27_9HYPO</name>
<reference evidence="7" key="1">
    <citation type="journal article" date="2020" name="bioRxiv">
        <title>Whole genome comparisons of ergot fungi reveals the divergence and evolution of species within the genus Claviceps are the result of varying mechanisms driving genome evolution and host range expansion.</title>
        <authorList>
            <person name="Wyka S.A."/>
            <person name="Mondo S.J."/>
            <person name="Liu M."/>
            <person name="Dettman J."/>
            <person name="Nalam V."/>
            <person name="Broders K.D."/>
        </authorList>
    </citation>
    <scope>NUCLEOTIDE SEQUENCE</scope>
    <source>
        <strain evidence="7">CCC 602</strain>
    </source>
</reference>
<evidence type="ECO:0000259" key="6">
    <source>
        <dbReference type="PROSITE" id="PS51387"/>
    </source>
</evidence>
<proteinExistence type="inferred from homology"/>
<dbReference type="PANTHER" id="PTHR42973:SF39">
    <property type="entry name" value="FAD-BINDING PCMH-TYPE DOMAIN-CONTAINING PROTEIN"/>
    <property type="match status" value="1"/>
</dbReference>
<evidence type="ECO:0000256" key="3">
    <source>
        <dbReference type="ARBA" id="ARBA00022630"/>
    </source>
</evidence>
<dbReference type="AlphaFoldDB" id="A0A9P7ND27"/>
<keyword evidence="5" id="KW-0560">Oxidoreductase</keyword>
<accession>A0A9P7ND27</accession>
<dbReference type="InterPro" id="IPR016166">
    <property type="entry name" value="FAD-bd_PCMH"/>
</dbReference>
<dbReference type="InterPro" id="IPR050416">
    <property type="entry name" value="FAD-linked_Oxidoreductase"/>
</dbReference>
<evidence type="ECO:0000256" key="2">
    <source>
        <dbReference type="ARBA" id="ARBA00005466"/>
    </source>
</evidence>
<evidence type="ECO:0000256" key="5">
    <source>
        <dbReference type="ARBA" id="ARBA00023002"/>
    </source>
</evidence>
<gene>
    <name evidence="7" type="ORF">E4U43_007095</name>
</gene>
<dbReference type="InterPro" id="IPR016167">
    <property type="entry name" value="FAD-bd_PCMH_sub1"/>
</dbReference>
<dbReference type="SUPFAM" id="SSF56176">
    <property type="entry name" value="FAD-binding/transporter-associated domain-like"/>
    <property type="match status" value="1"/>
</dbReference>
<dbReference type="InterPro" id="IPR036318">
    <property type="entry name" value="FAD-bd_PCMH-like_sf"/>
</dbReference>
<dbReference type="Gene3D" id="3.40.462.20">
    <property type="match status" value="1"/>
</dbReference>
<dbReference type="Gene3D" id="3.30.43.10">
    <property type="entry name" value="Uridine Diphospho-n-acetylenolpyruvylglucosamine Reductase, domain 2"/>
    <property type="match status" value="1"/>
</dbReference>
<sequence length="484" mass="52375">MSVSPPAWEGHKSFPDFPPVGFRGRVVRPSDHETYHHVRQIWNARTGSSPALIAQCRHADDVLMAVEYCRDRKEAMAIRGGGHATDGHAMPRNAFVIDMSLMKRIQVDPTTGVTKIEAGVLLGEMDAATQEHGFVVPSGTVSSTGAAGLTLGGGLGFLTRRFGMTVDHLLSVDVVTVDGRRLRASESENPDLFWGLCGAGHNLAIATSFTYQARRVGPRVMSGLVIYAVDDAVAVLTQLDQVLAAAPRELTICPVVLPVPALPHLPKEMTGAAILALVVVYTGCLSAYPEAVAGLRSLAPQPLADTVSSSTWLATNSILDVLSLPGRRQQSRGGYLAAITPQVAQSAVALVRAAPAPEDAARPSVAIAFPCLGGAALDVDEDSMAFSREGAHWLWEVVGQWDSQHEDEEYMIWVDDVMKSLNPLSLDNGYVNLSSDGGAPWLRRLYGSREKWERLCALKNQFDPHNRLCYNKNIRRAADRENKL</sequence>
<evidence type="ECO:0000313" key="8">
    <source>
        <dbReference type="Proteomes" id="UP000748025"/>
    </source>
</evidence>
<protein>
    <recommendedName>
        <fullName evidence="6">FAD-binding PCMH-type domain-containing protein</fullName>
    </recommendedName>
</protein>
<evidence type="ECO:0000256" key="1">
    <source>
        <dbReference type="ARBA" id="ARBA00001974"/>
    </source>
</evidence>
<organism evidence="7 8">
    <name type="scientific">Claviceps pusilla</name>
    <dbReference type="NCBI Taxonomy" id="123648"/>
    <lineage>
        <taxon>Eukaryota</taxon>
        <taxon>Fungi</taxon>
        <taxon>Dikarya</taxon>
        <taxon>Ascomycota</taxon>
        <taxon>Pezizomycotina</taxon>
        <taxon>Sordariomycetes</taxon>
        <taxon>Hypocreomycetidae</taxon>
        <taxon>Hypocreales</taxon>
        <taxon>Clavicipitaceae</taxon>
        <taxon>Claviceps</taxon>
    </lineage>
</organism>
<dbReference type="GO" id="GO:0016491">
    <property type="term" value="F:oxidoreductase activity"/>
    <property type="evidence" value="ECO:0007669"/>
    <property type="project" value="UniProtKB-KW"/>
</dbReference>
<dbReference type="Proteomes" id="UP000748025">
    <property type="component" value="Unassembled WGS sequence"/>
</dbReference>
<dbReference type="InterPro" id="IPR006094">
    <property type="entry name" value="Oxid_FAD_bind_N"/>
</dbReference>
<dbReference type="Gene3D" id="3.30.465.10">
    <property type="match status" value="1"/>
</dbReference>
<dbReference type="PROSITE" id="PS51387">
    <property type="entry name" value="FAD_PCMH"/>
    <property type="match status" value="1"/>
</dbReference>
<dbReference type="InterPro" id="IPR006093">
    <property type="entry name" value="Oxy_OxRdtase_FAD_BS"/>
</dbReference>
<dbReference type="PANTHER" id="PTHR42973">
    <property type="entry name" value="BINDING OXIDOREDUCTASE, PUTATIVE (AFU_ORTHOLOGUE AFUA_1G17690)-RELATED"/>
    <property type="match status" value="1"/>
</dbReference>
<keyword evidence="4" id="KW-0274">FAD</keyword>
<comment type="caution">
    <text evidence="7">The sequence shown here is derived from an EMBL/GenBank/DDBJ whole genome shotgun (WGS) entry which is preliminary data.</text>
</comment>
<evidence type="ECO:0000256" key="4">
    <source>
        <dbReference type="ARBA" id="ARBA00022827"/>
    </source>
</evidence>
<comment type="similarity">
    <text evidence="2">Belongs to the oxygen-dependent FAD-linked oxidoreductase family.</text>
</comment>
<keyword evidence="8" id="KW-1185">Reference proteome</keyword>
<comment type="cofactor">
    <cofactor evidence="1">
        <name>FAD</name>
        <dbReference type="ChEBI" id="CHEBI:57692"/>
    </cofactor>
</comment>
<dbReference type="InterPro" id="IPR016169">
    <property type="entry name" value="FAD-bd_PCMH_sub2"/>
</dbReference>
<feature type="domain" description="FAD-binding PCMH-type" evidence="6">
    <location>
        <begin position="46"/>
        <end position="216"/>
    </location>
</feature>
<dbReference type="OrthoDB" id="415825at2759"/>
<keyword evidence="3" id="KW-0285">Flavoprotein</keyword>
<dbReference type="EMBL" id="SRPW01000540">
    <property type="protein sequence ID" value="KAG6013829.1"/>
    <property type="molecule type" value="Genomic_DNA"/>
</dbReference>
<dbReference type="GO" id="GO:0071949">
    <property type="term" value="F:FAD binding"/>
    <property type="evidence" value="ECO:0007669"/>
    <property type="project" value="InterPro"/>
</dbReference>
<evidence type="ECO:0000313" key="7">
    <source>
        <dbReference type="EMBL" id="KAG6013829.1"/>
    </source>
</evidence>
<dbReference type="PROSITE" id="PS00862">
    <property type="entry name" value="OX2_COVAL_FAD"/>
    <property type="match status" value="1"/>
</dbReference>
<dbReference type="Pfam" id="PF01565">
    <property type="entry name" value="FAD_binding_4"/>
    <property type="match status" value="1"/>
</dbReference>